<feature type="region of interest" description="Disordered" evidence="1">
    <location>
        <begin position="1"/>
        <end position="65"/>
    </location>
</feature>
<evidence type="ECO:0000313" key="2">
    <source>
        <dbReference type="EMBL" id="GAA2916495.1"/>
    </source>
</evidence>
<dbReference type="Proteomes" id="UP001501102">
    <property type="component" value="Unassembled WGS sequence"/>
</dbReference>
<sequence>MDRVAGGDGHGHRRTGGRLGRGYGPGRAAVGEGGAAQGAGQGQHGARAGARRRWPLDGQGRAVGLRQGEDGEYGAVISRASRAIRAVTSARGLPDIRAVVTSAVLARQPARAAHGLLVERAVVVATPARDGEGGEHFLVLVLEVRSPRFSVR</sequence>
<protein>
    <submittedName>
        <fullName evidence="2">Uncharacterized protein</fullName>
    </submittedName>
</protein>
<reference evidence="3" key="1">
    <citation type="journal article" date="2019" name="Int. J. Syst. Evol. Microbiol.">
        <title>The Global Catalogue of Microorganisms (GCM) 10K type strain sequencing project: providing services to taxonomists for standard genome sequencing and annotation.</title>
        <authorList>
            <consortium name="The Broad Institute Genomics Platform"/>
            <consortium name="The Broad Institute Genome Sequencing Center for Infectious Disease"/>
            <person name="Wu L."/>
            <person name="Ma J."/>
        </authorList>
    </citation>
    <scope>NUCLEOTIDE SEQUENCE [LARGE SCALE GENOMIC DNA]</scope>
    <source>
        <strain evidence="3">JCM 4087</strain>
    </source>
</reference>
<keyword evidence="3" id="KW-1185">Reference proteome</keyword>
<comment type="caution">
    <text evidence="2">The sequence shown here is derived from an EMBL/GenBank/DDBJ whole genome shotgun (WGS) entry which is preliminary data.</text>
</comment>
<proteinExistence type="predicted"/>
<feature type="compositionally biased region" description="Gly residues" evidence="1">
    <location>
        <begin position="17"/>
        <end position="43"/>
    </location>
</feature>
<gene>
    <name evidence="2" type="ORF">GCM10020221_10520</name>
</gene>
<accession>A0ABP6J0W0</accession>
<name>A0ABP6J0W0_STRTU</name>
<evidence type="ECO:0000256" key="1">
    <source>
        <dbReference type="SAM" id="MobiDB-lite"/>
    </source>
</evidence>
<organism evidence="2 3">
    <name type="scientific">Streptomyces thioluteus</name>
    <dbReference type="NCBI Taxonomy" id="66431"/>
    <lineage>
        <taxon>Bacteria</taxon>
        <taxon>Bacillati</taxon>
        <taxon>Actinomycetota</taxon>
        <taxon>Actinomycetes</taxon>
        <taxon>Kitasatosporales</taxon>
        <taxon>Streptomycetaceae</taxon>
        <taxon>Streptomyces</taxon>
    </lineage>
</organism>
<dbReference type="EMBL" id="BAAAXZ010000038">
    <property type="protein sequence ID" value="GAA2916495.1"/>
    <property type="molecule type" value="Genomic_DNA"/>
</dbReference>
<evidence type="ECO:0000313" key="3">
    <source>
        <dbReference type="Proteomes" id="UP001501102"/>
    </source>
</evidence>